<evidence type="ECO:0000313" key="1">
    <source>
        <dbReference type="EMBL" id="RRQ21554.1"/>
    </source>
</evidence>
<dbReference type="AlphaFoldDB" id="A0A426QIG4"/>
<dbReference type="Proteomes" id="UP000287798">
    <property type="component" value="Unassembled WGS sequence"/>
</dbReference>
<protein>
    <submittedName>
        <fullName evidence="1">Uncharacterized protein</fullName>
    </submittedName>
</protein>
<organism evidence="1 2">
    <name type="scientific">Thiohalobacter thiocyanaticus</name>
    <dbReference type="NCBI Taxonomy" id="585455"/>
    <lineage>
        <taxon>Bacteria</taxon>
        <taxon>Pseudomonadati</taxon>
        <taxon>Pseudomonadota</taxon>
        <taxon>Gammaproteobacteria</taxon>
        <taxon>Thiohalobacterales</taxon>
        <taxon>Thiohalobacteraceae</taxon>
        <taxon>Thiohalobacter</taxon>
    </lineage>
</organism>
<proteinExistence type="predicted"/>
<dbReference type="EMBL" id="QZMU01000001">
    <property type="protein sequence ID" value="RRQ21554.1"/>
    <property type="molecule type" value="Genomic_DNA"/>
</dbReference>
<comment type="caution">
    <text evidence="1">The sequence shown here is derived from an EMBL/GenBank/DDBJ whole genome shotgun (WGS) entry which is preliminary data.</text>
</comment>
<keyword evidence="2" id="KW-1185">Reference proteome</keyword>
<evidence type="ECO:0000313" key="2">
    <source>
        <dbReference type="Proteomes" id="UP000287798"/>
    </source>
</evidence>
<accession>A0A426QIG4</accession>
<reference evidence="1 2" key="1">
    <citation type="journal article" date="2010" name="Int. J. Syst. Evol. Microbiol.">
        <title>Thiohalobacter thiocyanaticus gen. nov., sp. nov., a moderately halophilic, sulfur-oxidizing gammaproteobacterium from hypersaline lakes, that utilizes thiocyanate.</title>
        <authorList>
            <person name="Sorokin D.Y."/>
            <person name="Kovaleva O.L."/>
            <person name="Tourova T.P."/>
            <person name="Muyzer G."/>
        </authorList>
    </citation>
    <scope>NUCLEOTIDE SEQUENCE [LARGE SCALE GENOMIC DNA]</scope>
    <source>
        <strain evidence="1 2">Hrh1</strain>
    </source>
</reference>
<sequence>MTGMARRGVAQNGGFWSEQAADGFGENARWMIRTLRQKIPSDPLEQADVHLTLAAIIEQQSRAIRTRSEKA</sequence>
<name>A0A426QIG4_9GAMM</name>
<gene>
    <name evidence="1" type="ORF">D6C00_06110</name>
</gene>